<reference evidence="1 2" key="1">
    <citation type="submission" date="2017-07" db="EMBL/GenBank/DDBJ databases">
        <title>Paenibacillus herberti R33 genome sequencing and assembly.</title>
        <authorList>
            <person name="Su W."/>
        </authorList>
    </citation>
    <scope>NUCLEOTIDE SEQUENCE [LARGE SCALE GENOMIC DNA]</scope>
    <source>
        <strain evidence="1 2">R33</strain>
    </source>
</reference>
<organism evidence="1 2">
    <name type="scientific">Paenibacillus herberti</name>
    <dbReference type="NCBI Taxonomy" id="1619309"/>
    <lineage>
        <taxon>Bacteria</taxon>
        <taxon>Bacillati</taxon>
        <taxon>Bacillota</taxon>
        <taxon>Bacilli</taxon>
        <taxon>Bacillales</taxon>
        <taxon>Paenibacillaceae</taxon>
        <taxon>Paenibacillus</taxon>
    </lineage>
</organism>
<evidence type="ECO:0000313" key="2">
    <source>
        <dbReference type="Proteomes" id="UP000215145"/>
    </source>
</evidence>
<name>A0A229P426_9BACL</name>
<keyword evidence="2" id="KW-1185">Reference proteome</keyword>
<dbReference type="EMBL" id="NMUQ01000001">
    <property type="protein sequence ID" value="OXM16827.1"/>
    <property type="molecule type" value="Genomic_DNA"/>
</dbReference>
<evidence type="ECO:0000313" key="1">
    <source>
        <dbReference type="EMBL" id="OXM16827.1"/>
    </source>
</evidence>
<sequence>MLRRANRFSPGRSVTFGDKNLKLAENDPAILSGVFNYQIKEWSTVFNKFEGNKHNFDQGYLEYYK</sequence>
<comment type="caution">
    <text evidence="1">The sequence shown here is derived from an EMBL/GenBank/DDBJ whole genome shotgun (WGS) entry which is preliminary data.</text>
</comment>
<protein>
    <submittedName>
        <fullName evidence="1">Uncharacterized protein</fullName>
    </submittedName>
</protein>
<gene>
    <name evidence="1" type="ORF">CGZ75_09295</name>
</gene>
<proteinExistence type="predicted"/>
<accession>A0A229P426</accession>
<dbReference type="AlphaFoldDB" id="A0A229P426"/>
<dbReference type="Proteomes" id="UP000215145">
    <property type="component" value="Unassembled WGS sequence"/>
</dbReference>